<evidence type="ECO:0000313" key="1">
    <source>
        <dbReference type="EnsemblPlants" id="cds.evm.model.05.441"/>
    </source>
</evidence>
<organism evidence="1 2">
    <name type="scientific">Cannabis sativa</name>
    <name type="common">Hemp</name>
    <name type="synonym">Marijuana</name>
    <dbReference type="NCBI Taxonomy" id="3483"/>
    <lineage>
        <taxon>Eukaryota</taxon>
        <taxon>Viridiplantae</taxon>
        <taxon>Streptophyta</taxon>
        <taxon>Embryophyta</taxon>
        <taxon>Tracheophyta</taxon>
        <taxon>Spermatophyta</taxon>
        <taxon>Magnoliopsida</taxon>
        <taxon>eudicotyledons</taxon>
        <taxon>Gunneridae</taxon>
        <taxon>Pentapetalae</taxon>
        <taxon>rosids</taxon>
        <taxon>fabids</taxon>
        <taxon>Rosales</taxon>
        <taxon>Cannabaceae</taxon>
        <taxon>Cannabis</taxon>
    </lineage>
</organism>
<dbReference type="Gramene" id="evm.model.05.441">
    <property type="protein sequence ID" value="cds.evm.model.05.441"/>
    <property type="gene ID" value="evm.TU.05.441"/>
</dbReference>
<keyword evidence="2" id="KW-1185">Reference proteome</keyword>
<dbReference type="AlphaFoldDB" id="A0A803PQF3"/>
<proteinExistence type="predicted"/>
<dbReference type="EMBL" id="UZAU01000425">
    <property type="status" value="NOT_ANNOTATED_CDS"/>
    <property type="molecule type" value="Genomic_DNA"/>
</dbReference>
<dbReference type="EnsemblPlants" id="evm.model.05.441">
    <property type="protein sequence ID" value="cds.evm.model.05.441"/>
    <property type="gene ID" value="evm.TU.05.441"/>
</dbReference>
<sequence length="71" mass="7718">MVNKIDGLVRDFGGVLRKEIMPSILAPLLRASIQGVTRVIRVQTAREAYSDALCGEAAIVAACFMALDIWI</sequence>
<reference evidence="1" key="2">
    <citation type="submission" date="2021-03" db="UniProtKB">
        <authorList>
            <consortium name="EnsemblPlants"/>
        </authorList>
    </citation>
    <scope>IDENTIFICATION</scope>
</reference>
<evidence type="ECO:0000313" key="2">
    <source>
        <dbReference type="Proteomes" id="UP000596661"/>
    </source>
</evidence>
<accession>A0A803PQF3</accession>
<dbReference type="Proteomes" id="UP000596661">
    <property type="component" value="Chromosome 5"/>
</dbReference>
<reference evidence="1" key="1">
    <citation type="submission" date="2018-11" db="EMBL/GenBank/DDBJ databases">
        <authorList>
            <person name="Grassa J C."/>
        </authorList>
    </citation>
    <scope>NUCLEOTIDE SEQUENCE [LARGE SCALE GENOMIC DNA]</scope>
</reference>
<name>A0A803PQF3_CANSA</name>
<protein>
    <submittedName>
        <fullName evidence="1">Uncharacterized protein</fullName>
    </submittedName>
</protein>